<evidence type="ECO:0000256" key="1">
    <source>
        <dbReference type="SAM" id="Phobius"/>
    </source>
</evidence>
<keyword evidence="1" id="KW-0472">Membrane</keyword>
<protein>
    <submittedName>
        <fullName evidence="2">Uncharacterized protein</fullName>
    </submittedName>
</protein>
<evidence type="ECO:0000313" key="3">
    <source>
        <dbReference type="Proteomes" id="UP000507470"/>
    </source>
</evidence>
<name>A0A6J8AYE6_MYTCO</name>
<dbReference type="OrthoDB" id="6198551at2759"/>
<gene>
    <name evidence="2" type="ORF">MCOR_12731</name>
</gene>
<dbReference type="AlphaFoldDB" id="A0A6J8AYE6"/>
<dbReference type="EMBL" id="CACVKT020002165">
    <property type="protein sequence ID" value="CAC5375877.1"/>
    <property type="molecule type" value="Genomic_DNA"/>
</dbReference>
<evidence type="ECO:0000313" key="2">
    <source>
        <dbReference type="EMBL" id="CAC5375877.1"/>
    </source>
</evidence>
<keyword evidence="3" id="KW-1185">Reference proteome</keyword>
<feature type="transmembrane region" description="Helical" evidence="1">
    <location>
        <begin position="88"/>
        <end position="112"/>
    </location>
</feature>
<sequence length="212" mass="24263">MCSKKGQHLLQAPQILGNEFRQRTKYWISLFRRKKFSWGEDFTKTVCVAARIQANGSYRLKSHFCNESLEALCHKPDHTNYGSSDSEVMIASLGTVLGVVVVCIIVVAAINYRRISIYKDKLKKVNERLPGTEFSTYTGIEENNEEPNNLGYSELVVSTSHRLAECHEIEMDTRDDAMDYQGYLVPEQHYRTIPETDVHYTEAYIAENNAVN</sequence>
<proteinExistence type="predicted"/>
<dbReference type="Proteomes" id="UP000507470">
    <property type="component" value="Unassembled WGS sequence"/>
</dbReference>
<keyword evidence="1" id="KW-0812">Transmembrane</keyword>
<accession>A0A6J8AYE6</accession>
<organism evidence="2 3">
    <name type="scientific">Mytilus coruscus</name>
    <name type="common">Sea mussel</name>
    <dbReference type="NCBI Taxonomy" id="42192"/>
    <lineage>
        <taxon>Eukaryota</taxon>
        <taxon>Metazoa</taxon>
        <taxon>Spiralia</taxon>
        <taxon>Lophotrochozoa</taxon>
        <taxon>Mollusca</taxon>
        <taxon>Bivalvia</taxon>
        <taxon>Autobranchia</taxon>
        <taxon>Pteriomorphia</taxon>
        <taxon>Mytilida</taxon>
        <taxon>Mytiloidea</taxon>
        <taxon>Mytilidae</taxon>
        <taxon>Mytilinae</taxon>
        <taxon>Mytilus</taxon>
    </lineage>
</organism>
<reference evidence="2 3" key="1">
    <citation type="submission" date="2020-06" db="EMBL/GenBank/DDBJ databases">
        <authorList>
            <person name="Li R."/>
            <person name="Bekaert M."/>
        </authorList>
    </citation>
    <scope>NUCLEOTIDE SEQUENCE [LARGE SCALE GENOMIC DNA]</scope>
    <source>
        <strain evidence="3">wild</strain>
    </source>
</reference>
<keyword evidence="1" id="KW-1133">Transmembrane helix</keyword>